<keyword evidence="5" id="KW-1185">Reference proteome</keyword>
<name>A0A448KC27_9ACTO</name>
<evidence type="ECO:0000313" key="4">
    <source>
        <dbReference type="EMBL" id="VEG74485.1"/>
    </source>
</evidence>
<dbReference type="SUPFAM" id="SSF55347">
    <property type="entry name" value="Glyceraldehyde-3-phosphate dehydrogenase-like, C-terminal domain"/>
    <property type="match status" value="1"/>
</dbReference>
<dbReference type="Proteomes" id="UP000276899">
    <property type="component" value="Chromosome"/>
</dbReference>
<evidence type="ECO:0000259" key="2">
    <source>
        <dbReference type="Pfam" id="PF01408"/>
    </source>
</evidence>
<accession>A0A448KC27</accession>
<evidence type="ECO:0000313" key="5">
    <source>
        <dbReference type="Proteomes" id="UP000276899"/>
    </source>
</evidence>
<dbReference type="PANTHER" id="PTHR43818">
    <property type="entry name" value="BCDNA.GH03377"/>
    <property type="match status" value="1"/>
</dbReference>
<evidence type="ECO:0000259" key="3">
    <source>
        <dbReference type="Pfam" id="PF22725"/>
    </source>
</evidence>
<dbReference type="PANTHER" id="PTHR43818:SF11">
    <property type="entry name" value="BCDNA.GH03377"/>
    <property type="match status" value="1"/>
</dbReference>
<dbReference type="InterPro" id="IPR050463">
    <property type="entry name" value="Gfo/Idh/MocA_oxidrdct_glycsds"/>
</dbReference>
<sequence>MTEQDGRKSLGVGVVSLGWMGRLHTRSYKAVRERFPELGVTPRLVAAADPVDEIRDAALHELGFERAYADYHELLADPEVEVVSICAPNFLHEEIALAAIEAGKPFWIEKPMGTSAAQSRRVAQAAEAAGLATAVGFNYRHTPAIEYLRELVRDGALGRITNVRVWLIADYNSSPHSPLTWRASREKAGAGVISDLMSHGADLAQYVVGRIASVSAMTDTFITQRPIPTKVGFGHSGFEIGEETGPVENEDYVAMLVRFEGGAVGTMESSRVSVGPRAEYVIEVYGTSGSARWNFERLNELEICPVADGGAIHGYTRAMAGPQWGQWQRFQPAIGTSMGFDDMKCVEAAQFLRSVLNGEQLAPSAADAWCAAEVDEAAVASAADGQWHDVPRVQGRTTFDA</sequence>
<dbReference type="Pfam" id="PF22725">
    <property type="entry name" value="GFO_IDH_MocA_C3"/>
    <property type="match status" value="1"/>
</dbReference>
<feature type="domain" description="Gfo/Idh/MocA-like oxidoreductase N-terminal" evidence="2">
    <location>
        <begin position="11"/>
        <end position="137"/>
    </location>
</feature>
<dbReference type="SUPFAM" id="SSF51735">
    <property type="entry name" value="NAD(P)-binding Rossmann-fold domains"/>
    <property type="match status" value="1"/>
</dbReference>
<dbReference type="GO" id="GO:0000166">
    <property type="term" value="F:nucleotide binding"/>
    <property type="evidence" value="ECO:0007669"/>
    <property type="project" value="InterPro"/>
</dbReference>
<dbReference type="Gene3D" id="3.30.360.10">
    <property type="entry name" value="Dihydrodipicolinate Reductase, domain 2"/>
    <property type="match status" value="1"/>
</dbReference>
<proteinExistence type="predicted"/>
<dbReference type="EC" id="1.1.1.292" evidence="4"/>
<evidence type="ECO:0000256" key="1">
    <source>
        <dbReference type="ARBA" id="ARBA00023002"/>
    </source>
</evidence>
<dbReference type="Gene3D" id="3.40.50.720">
    <property type="entry name" value="NAD(P)-binding Rossmann-like Domain"/>
    <property type="match status" value="1"/>
</dbReference>
<dbReference type="GO" id="GO:0033712">
    <property type="term" value="F:1,5-anhydro-D-fructose reductase (1,5-anhydro-D-mannitol-forming) activity"/>
    <property type="evidence" value="ECO:0007669"/>
    <property type="project" value="UniProtKB-EC"/>
</dbReference>
<dbReference type="InterPro" id="IPR000683">
    <property type="entry name" value="Gfo/Idh/MocA-like_OxRdtase_N"/>
</dbReference>
<protein>
    <submittedName>
        <fullName evidence="4">1,5-anhydro-D-fructose reductase</fullName>
        <ecNumber evidence="4">1.1.1.292</ecNumber>
    </submittedName>
</protein>
<reference evidence="4 5" key="1">
    <citation type="submission" date="2018-12" db="EMBL/GenBank/DDBJ databases">
        <authorList>
            <consortium name="Pathogen Informatics"/>
        </authorList>
    </citation>
    <scope>NUCLEOTIDE SEQUENCE [LARGE SCALE GENOMIC DNA]</scope>
    <source>
        <strain evidence="4 5">NCTC11923</strain>
    </source>
</reference>
<dbReference type="AlphaFoldDB" id="A0A448KC27"/>
<dbReference type="RefSeq" id="WP_026428077.1">
    <property type="nucleotide sequence ID" value="NZ_CBCRWE010000084.1"/>
</dbReference>
<feature type="domain" description="GFO/IDH/MocA-like oxidoreductase" evidence="3">
    <location>
        <begin position="146"/>
        <end position="291"/>
    </location>
</feature>
<dbReference type="KEGG" id="asla:NCTC11923_01119"/>
<organism evidence="4 5">
    <name type="scientific">Actinomyces slackii</name>
    <dbReference type="NCBI Taxonomy" id="52774"/>
    <lineage>
        <taxon>Bacteria</taxon>
        <taxon>Bacillati</taxon>
        <taxon>Actinomycetota</taxon>
        <taxon>Actinomycetes</taxon>
        <taxon>Actinomycetales</taxon>
        <taxon>Actinomycetaceae</taxon>
        <taxon>Actinomyces</taxon>
    </lineage>
</organism>
<gene>
    <name evidence="4" type="primary">afr_2</name>
    <name evidence="4" type="ORF">NCTC11923_01119</name>
</gene>
<keyword evidence="1 4" id="KW-0560">Oxidoreductase</keyword>
<dbReference type="EMBL" id="LR134363">
    <property type="protein sequence ID" value="VEG74485.1"/>
    <property type="molecule type" value="Genomic_DNA"/>
</dbReference>
<dbReference type="Pfam" id="PF01408">
    <property type="entry name" value="GFO_IDH_MocA"/>
    <property type="match status" value="1"/>
</dbReference>
<dbReference type="InterPro" id="IPR055170">
    <property type="entry name" value="GFO_IDH_MocA-like_dom"/>
</dbReference>
<dbReference type="STRING" id="1278298.GCA_000428685_01484"/>
<dbReference type="InterPro" id="IPR036291">
    <property type="entry name" value="NAD(P)-bd_dom_sf"/>
</dbReference>